<evidence type="ECO:0000256" key="1">
    <source>
        <dbReference type="ARBA" id="ARBA00000073"/>
    </source>
</evidence>
<evidence type="ECO:0000256" key="5">
    <source>
        <dbReference type="RuleBase" id="RU362028"/>
    </source>
</evidence>
<dbReference type="PANTHER" id="PTHR21600">
    <property type="entry name" value="MITOCHONDRIAL RNA PSEUDOURIDINE SYNTHASE"/>
    <property type="match status" value="1"/>
</dbReference>
<dbReference type="GO" id="GO:0003723">
    <property type="term" value="F:RNA binding"/>
    <property type="evidence" value="ECO:0007669"/>
    <property type="project" value="UniProtKB-KW"/>
</dbReference>
<keyword evidence="4" id="KW-0694">RNA-binding</keyword>
<comment type="caution">
    <text evidence="7">The sequence shown here is derived from an EMBL/GenBank/DDBJ whole genome shotgun (WGS) entry which is preliminary data.</text>
</comment>
<name>A0A941CN78_9CLOT</name>
<dbReference type="InterPro" id="IPR006225">
    <property type="entry name" value="PsdUridine_synth_RluC/D"/>
</dbReference>
<keyword evidence="8" id="KW-1185">Reference proteome</keyword>
<dbReference type="PROSITE" id="PS50889">
    <property type="entry name" value="S4"/>
    <property type="match status" value="1"/>
</dbReference>
<organism evidence="7 8">
    <name type="scientific">Proteiniclasticum sediminis</name>
    <dbReference type="NCBI Taxonomy" id="2804028"/>
    <lineage>
        <taxon>Bacteria</taxon>
        <taxon>Bacillati</taxon>
        <taxon>Bacillota</taxon>
        <taxon>Clostridia</taxon>
        <taxon>Eubacteriales</taxon>
        <taxon>Clostridiaceae</taxon>
        <taxon>Proteiniclasticum</taxon>
    </lineage>
</organism>
<evidence type="ECO:0000256" key="4">
    <source>
        <dbReference type="PROSITE-ProRule" id="PRU00182"/>
    </source>
</evidence>
<dbReference type="AlphaFoldDB" id="A0A941CN78"/>
<evidence type="ECO:0000313" key="8">
    <source>
        <dbReference type="Proteomes" id="UP000675379"/>
    </source>
</evidence>
<dbReference type="PANTHER" id="PTHR21600:SF44">
    <property type="entry name" value="RIBOSOMAL LARGE SUBUNIT PSEUDOURIDINE SYNTHASE D"/>
    <property type="match status" value="1"/>
</dbReference>
<sequence length="316" mass="36477">MTKNLQRIEKDVPLTCVGLKLREYLKEELELSTRFMRKSALDKRIFINEKPVKLDYILREGDRIRILLVTEETQYMDPEELPLDVLYEDDALLIVNKDAHMVVHPTPTHKTGTLSNAVLHHYRAKGEATIIRLVSRLDMNTSGLIILAKNQYVHSRISKDMQDEAYDKYYVALVKGDFPEDVHLIDLPIYRVGEGVLNRIIDERGQESRTKVRVLEKKEGYSLLLLKLLTGRTHQIRVHLSHLGYPILGDELYGGEMDRIDRQALHALYVSFIHPVSEKPMTAFAPLKPDLLALGNALGFQMERIKPELMTEDRNR</sequence>
<keyword evidence="5" id="KW-0413">Isomerase</keyword>
<proteinExistence type="inferred from homology"/>
<dbReference type="NCBIfam" id="TIGR00005">
    <property type="entry name" value="rluA_subfam"/>
    <property type="match status" value="1"/>
</dbReference>
<dbReference type="Proteomes" id="UP000675379">
    <property type="component" value="Unassembled WGS sequence"/>
</dbReference>
<dbReference type="EMBL" id="JAGSCS010000001">
    <property type="protein sequence ID" value="MBR0574793.1"/>
    <property type="molecule type" value="Genomic_DNA"/>
</dbReference>
<comment type="catalytic activity">
    <reaction evidence="1 5">
        <text>a uridine in RNA = a pseudouridine in RNA</text>
        <dbReference type="Rhea" id="RHEA:48348"/>
        <dbReference type="Rhea" id="RHEA-COMP:12068"/>
        <dbReference type="Rhea" id="RHEA-COMP:12069"/>
        <dbReference type="ChEBI" id="CHEBI:65314"/>
        <dbReference type="ChEBI" id="CHEBI:65315"/>
    </reaction>
</comment>
<dbReference type="Gene3D" id="3.30.2350.10">
    <property type="entry name" value="Pseudouridine synthase"/>
    <property type="match status" value="1"/>
</dbReference>
<comment type="function">
    <text evidence="5">Responsible for synthesis of pseudouridine from uracil.</text>
</comment>
<feature type="active site" evidence="3">
    <location>
        <position position="138"/>
    </location>
</feature>
<feature type="domain" description="Pseudouridine synthase RsuA/RluA-like" evidence="6">
    <location>
        <begin position="92"/>
        <end position="242"/>
    </location>
</feature>
<dbReference type="InterPro" id="IPR050188">
    <property type="entry name" value="RluA_PseudoU_synthase"/>
</dbReference>
<reference evidence="7" key="1">
    <citation type="submission" date="2021-04" db="EMBL/GenBank/DDBJ databases">
        <title>Proteiniclasticum sedimins sp. nov., an obligate anaerobic bacterium isolated from anaerobic sludge.</title>
        <authorList>
            <person name="Liu J."/>
        </authorList>
    </citation>
    <scope>NUCLEOTIDE SEQUENCE</scope>
    <source>
        <strain evidence="7">BAD-10</strain>
    </source>
</reference>
<comment type="similarity">
    <text evidence="2 5">Belongs to the pseudouridine synthase RluA family.</text>
</comment>
<dbReference type="CDD" id="cd02869">
    <property type="entry name" value="PseudoU_synth_RluA_like"/>
    <property type="match status" value="1"/>
</dbReference>
<dbReference type="InterPro" id="IPR006145">
    <property type="entry name" value="PsdUridine_synth_RsuA/RluA"/>
</dbReference>
<dbReference type="Pfam" id="PF00849">
    <property type="entry name" value="PseudoU_synth_2"/>
    <property type="match status" value="1"/>
</dbReference>
<evidence type="ECO:0000256" key="2">
    <source>
        <dbReference type="ARBA" id="ARBA00010876"/>
    </source>
</evidence>
<dbReference type="RefSeq" id="WP_211799314.1">
    <property type="nucleotide sequence ID" value="NZ_JAGSCS010000001.1"/>
</dbReference>
<dbReference type="GO" id="GO:0009982">
    <property type="term" value="F:pseudouridine synthase activity"/>
    <property type="evidence" value="ECO:0007669"/>
    <property type="project" value="InterPro"/>
</dbReference>
<dbReference type="GO" id="GO:0140098">
    <property type="term" value="F:catalytic activity, acting on RNA"/>
    <property type="evidence" value="ECO:0007669"/>
    <property type="project" value="UniProtKB-ARBA"/>
</dbReference>
<dbReference type="InterPro" id="IPR020103">
    <property type="entry name" value="PsdUridine_synth_cat_dom_sf"/>
</dbReference>
<gene>
    <name evidence="7" type="ORF">KCG48_00420</name>
</gene>
<evidence type="ECO:0000259" key="6">
    <source>
        <dbReference type="Pfam" id="PF00849"/>
    </source>
</evidence>
<dbReference type="EC" id="5.4.99.-" evidence="5"/>
<evidence type="ECO:0000313" key="7">
    <source>
        <dbReference type="EMBL" id="MBR0574793.1"/>
    </source>
</evidence>
<dbReference type="SUPFAM" id="SSF55120">
    <property type="entry name" value="Pseudouridine synthase"/>
    <property type="match status" value="1"/>
</dbReference>
<accession>A0A941CN78</accession>
<evidence type="ECO:0000256" key="3">
    <source>
        <dbReference type="PIRSR" id="PIRSR606225-1"/>
    </source>
</evidence>
<dbReference type="GO" id="GO:0000455">
    <property type="term" value="P:enzyme-directed rRNA pseudouridine synthesis"/>
    <property type="evidence" value="ECO:0007669"/>
    <property type="project" value="TreeGrafter"/>
</dbReference>
<protein>
    <recommendedName>
        <fullName evidence="5">Pseudouridine synthase</fullName>
        <ecNumber evidence="5">5.4.99.-</ecNumber>
    </recommendedName>
</protein>